<dbReference type="WBParaSite" id="PSAMB.scaffold13897size2077.g35743.t1">
    <property type="protein sequence ID" value="PSAMB.scaffold13897size2077.g35743.t1"/>
    <property type="gene ID" value="PSAMB.scaffold13897size2077.g35743"/>
</dbReference>
<dbReference type="GO" id="GO:0006614">
    <property type="term" value="P:SRP-dependent cotranslational protein targeting to membrane"/>
    <property type="evidence" value="ECO:0007669"/>
    <property type="project" value="InterPro"/>
</dbReference>
<dbReference type="Pfam" id="PF05486">
    <property type="entry name" value="SRP9-21"/>
    <property type="match status" value="1"/>
</dbReference>
<evidence type="ECO:0000256" key="7">
    <source>
        <dbReference type="ARBA" id="ARBA00023274"/>
    </source>
</evidence>
<evidence type="ECO:0000259" key="9">
    <source>
        <dbReference type="Pfam" id="PF05486"/>
    </source>
</evidence>
<dbReference type="PANTHER" id="PTHR12834">
    <property type="entry name" value="SIGNAL RECOGNITION PARTICLE 9 KDA PROTEIN"/>
    <property type="match status" value="1"/>
</dbReference>
<comment type="function">
    <text evidence="8">Component of the signal recognition particle (SRP) complex, a ribonucleoprotein complex that mediates the cotranslational targeting of secretory and membrane proteins to the endoplasmic reticulum (ER). SRP9 together with SRP14 and the Alu portion of the SRP RNA, constitutes the elongation arrest domain of SRP. The complex of SRP9 and SRP14 is required for SRP RNA binding.</text>
</comment>
<comment type="subcellular location">
    <subcellularLocation>
        <location evidence="1">Cytoplasm</location>
    </subcellularLocation>
</comment>
<evidence type="ECO:0000256" key="4">
    <source>
        <dbReference type="ARBA" id="ARBA00022490"/>
    </source>
</evidence>
<name>A0A914V1Q5_9BILA</name>
<dbReference type="Proteomes" id="UP000887566">
    <property type="component" value="Unplaced"/>
</dbReference>
<evidence type="ECO:0000256" key="2">
    <source>
        <dbReference type="ARBA" id="ARBA00009193"/>
    </source>
</evidence>
<dbReference type="GO" id="GO:0005786">
    <property type="term" value="C:signal recognition particle, endoplasmic reticulum targeting"/>
    <property type="evidence" value="ECO:0007669"/>
    <property type="project" value="UniProtKB-KW"/>
</dbReference>
<keyword evidence="5" id="KW-0694">RNA-binding</keyword>
<accession>A0A914V1Q5</accession>
<evidence type="ECO:0000256" key="5">
    <source>
        <dbReference type="ARBA" id="ARBA00022884"/>
    </source>
</evidence>
<dbReference type="AlphaFoldDB" id="A0A914V1Q5"/>
<keyword evidence="4" id="KW-0963">Cytoplasm</keyword>
<protein>
    <recommendedName>
        <fullName evidence="3">Signal recognition particle 9 kDa protein</fullName>
    </recommendedName>
</protein>
<dbReference type="FunFam" id="3.30.720.10:FF:000001">
    <property type="entry name" value="Signal recognition particle 9 kDa protein"/>
    <property type="match status" value="1"/>
</dbReference>
<dbReference type="GO" id="GO:0005829">
    <property type="term" value="C:cytosol"/>
    <property type="evidence" value="ECO:0007669"/>
    <property type="project" value="UniProtKB-ARBA"/>
</dbReference>
<reference evidence="11" key="1">
    <citation type="submission" date="2022-11" db="UniProtKB">
        <authorList>
            <consortium name="WormBaseParasite"/>
        </authorList>
    </citation>
    <scope>IDENTIFICATION</scope>
</reference>
<feature type="domain" description="SRP9" evidence="9">
    <location>
        <begin position="45"/>
        <end position="113"/>
    </location>
</feature>
<sequence length="118" mass="13969">MSKYEELCDKNQGNDDEVMLDLASNEKRQPIRYRQRKDNNMTYFTSWEEFSKAVERLYAANPNRCRMVTKYKHADGKLILKMTDDVVCVQYSTDQLQDVKRLEKLTSGLMRQMVTKSN</sequence>
<dbReference type="PANTHER" id="PTHR12834:SF12">
    <property type="entry name" value="SIGNAL RECOGNITION PARTICLE 9 KDA PROTEIN"/>
    <property type="match status" value="1"/>
</dbReference>
<evidence type="ECO:0000256" key="6">
    <source>
        <dbReference type="ARBA" id="ARBA00023135"/>
    </source>
</evidence>
<dbReference type="GO" id="GO:0008312">
    <property type="term" value="F:7S RNA binding"/>
    <property type="evidence" value="ECO:0007669"/>
    <property type="project" value="InterPro"/>
</dbReference>
<dbReference type="InterPro" id="IPR039914">
    <property type="entry name" value="SRP9-like"/>
</dbReference>
<proteinExistence type="inferred from homology"/>
<evidence type="ECO:0000256" key="3">
    <source>
        <dbReference type="ARBA" id="ARBA00020414"/>
    </source>
</evidence>
<organism evidence="10 11">
    <name type="scientific">Plectus sambesii</name>
    <dbReference type="NCBI Taxonomy" id="2011161"/>
    <lineage>
        <taxon>Eukaryota</taxon>
        <taxon>Metazoa</taxon>
        <taxon>Ecdysozoa</taxon>
        <taxon>Nematoda</taxon>
        <taxon>Chromadorea</taxon>
        <taxon>Plectida</taxon>
        <taxon>Plectina</taxon>
        <taxon>Plectoidea</taxon>
        <taxon>Plectidae</taxon>
        <taxon>Plectus</taxon>
    </lineage>
</organism>
<keyword evidence="6" id="KW-0733">Signal recognition particle</keyword>
<evidence type="ECO:0000313" key="10">
    <source>
        <dbReference type="Proteomes" id="UP000887566"/>
    </source>
</evidence>
<evidence type="ECO:0000256" key="1">
    <source>
        <dbReference type="ARBA" id="ARBA00004496"/>
    </source>
</evidence>
<keyword evidence="7" id="KW-0687">Ribonucleoprotein</keyword>
<evidence type="ECO:0000256" key="8">
    <source>
        <dbReference type="ARBA" id="ARBA00045462"/>
    </source>
</evidence>
<comment type="similarity">
    <text evidence="2">Belongs to the SRP9 family.</text>
</comment>
<evidence type="ECO:0000313" key="11">
    <source>
        <dbReference type="WBParaSite" id="PSAMB.scaffold13897size2077.g35743.t1"/>
    </source>
</evidence>
<dbReference type="Gene3D" id="3.30.720.10">
    <property type="entry name" value="Signal recognition particle alu RNA binding heterodimer, srp9/1"/>
    <property type="match status" value="1"/>
</dbReference>
<dbReference type="InterPro" id="IPR039432">
    <property type="entry name" value="SRP9_dom"/>
</dbReference>
<dbReference type="InterPro" id="IPR009018">
    <property type="entry name" value="Signal_recog_particle_SRP9/14"/>
</dbReference>
<dbReference type="SUPFAM" id="SSF54762">
    <property type="entry name" value="Signal recognition particle alu RNA binding heterodimer, SRP9/14"/>
    <property type="match status" value="1"/>
</dbReference>
<keyword evidence="10" id="KW-1185">Reference proteome</keyword>